<feature type="compositionally biased region" description="Basic and acidic residues" evidence="1">
    <location>
        <begin position="900"/>
        <end position="912"/>
    </location>
</feature>
<keyword evidence="2" id="KW-0812">Transmembrane</keyword>
<feature type="region of interest" description="Disordered" evidence="1">
    <location>
        <begin position="973"/>
        <end position="998"/>
    </location>
</feature>
<feature type="region of interest" description="Disordered" evidence="1">
    <location>
        <begin position="831"/>
        <end position="850"/>
    </location>
</feature>
<reference evidence="4" key="1">
    <citation type="submission" date="2020-11" db="EMBL/GenBank/DDBJ databases">
        <authorList>
            <person name="Tran Van P."/>
        </authorList>
    </citation>
    <scope>NUCLEOTIDE SEQUENCE</scope>
</reference>
<dbReference type="AlphaFoldDB" id="A0A7R9ADM3"/>
<proteinExistence type="predicted"/>
<feature type="compositionally biased region" description="Polar residues" evidence="1">
    <location>
        <begin position="975"/>
        <end position="989"/>
    </location>
</feature>
<feature type="transmembrane region" description="Helical" evidence="2">
    <location>
        <begin position="697"/>
        <end position="719"/>
    </location>
</feature>
<keyword evidence="2" id="KW-0472">Membrane</keyword>
<dbReference type="PROSITE" id="PS50853">
    <property type="entry name" value="FN3"/>
    <property type="match status" value="1"/>
</dbReference>
<feature type="domain" description="Fibronectin type-III" evidence="3">
    <location>
        <begin position="497"/>
        <end position="596"/>
    </location>
</feature>
<gene>
    <name evidence="4" type="ORF">DSTB1V02_LOCUS11833</name>
</gene>
<evidence type="ECO:0000313" key="4">
    <source>
        <dbReference type="EMBL" id="CAD7252072.1"/>
    </source>
</evidence>
<evidence type="ECO:0000256" key="1">
    <source>
        <dbReference type="SAM" id="MobiDB-lite"/>
    </source>
</evidence>
<dbReference type="InterPro" id="IPR013783">
    <property type="entry name" value="Ig-like_fold"/>
</dbReference>
<dbReference type="Proteomes" id="UP000677054">
    <property type="component" value="Unassembled WGS sequence"/>
</dbReference>
<keyword evidence="5" id="KW-1185">Reference proteome</keyword>
<accession>A0A7R9ADM3</accession>
<keyword evidence="2" id="KW-1133">Transmembrane helix</keyword>
<evidence type="ECO:0000313" key="5">
    <source>
        <dbReference type="Proteomes" id="UP000677054"/>
    </source>
</evidence>
<protein>
    <recommendedName>
        <fullName evidence="3">Fibronectin type-III domain-containing protein</fullName>
    </recommendedName>
</protein>
<dbReference type="InterPro" id="IPR036116">
    <property type="entry name" value="FN3_sf"/>
</dbReference>
<dbReference type="EMBL" id="CAJPEV010004085">
    <property type="protein sequence ID" value="CAG0901145.1"/>
    <property type="molecule type" value="Genomic_DNA"/>
</dbReference>
<dbReference type="SUPFAM" id="SSF49265">
    <property type="entry name" value="Fibronectin type III"/>
    <property type="match status" value="1"/>
</dbReference>
<dbReference type="EMBL" id="LR903602">
    <property type="protein sequence ID" value="CAD7252072.1"/>
    <property type="molecule type" value="Genomic_DNA"/>
</dbReference>
<dbReference type="OrthoDB" id="6381660at2759"/>
<dbReference type="InterPro" id="IPR003961">
    <property type="entry name" value="FN3_dom"/>
</dbReference>
<feature type="region of interest" description="Disordered" evidence="1">
    <location>
        <begin position="739"/>
        <end position="797"/>
    </location>
</feature>
<feature type="region of interest" description="Disordered" evidence="1">
    <location>
        <begin position="887"/>
        <end position="912"/>
    </location>
</feature>
<sequence>MTDLAHSSHPSSGVMRLWAFALIIHGFFTGVVSKVGNHRLRSVGSLALLQAEGGIRSNNGQSIFESGQDIELLCTLTDAGLNEGLKTSDLRFEIPSGDVVKPNYTSNNTTVSLIIVNATASASGRTKMTECRQKDPYVTECEANKGQTPPYRPGETETNITVKAQNVLGHTVFTYPFDHYRNIKIETLENVALETVDAETMELTWDIPLQSIFESGQDIVLLCTLTDAGLNEGLKTSDLRFEIPSGDVVKPNYTSNNTTVSLIIVNATASASGRTKMTECRQKDPNVTECEAKKGQTPPYRPGETETNITVKAQNVLGQSVFTYPFDHYRNIKIETLENVALETVDAETMELTWDIPLGLALYNVSIVHAIQLTHSWEDELHSAGLFYAFIEEGRRQAFQPVLHNVFDLLATLQTLATQKFIEVSVVNKGVANYQIPGGSKEKSWNYTLNNLIPNTNYEVAIRASVEGAEYPDLWSNYSMVEGKTMPKVPDRSPDVPLGSFHVERINDSRINISFYWVPLSDWEHYGDNFTYLVEGWTFSCVDNSTQEVQPSIVTNTSAAFEYLRTDSAYKFLIVSSNEMGNSQGLSIFEVDMESNRMPFPAIQRYERMVDGTYVLEWRALEEEKTTNFTVFWCLSTPYWPKCDSGIDWVFVSRNTTTFELKSNKLLKFAISANRENGSSGMGWDQILMVPDSGQNLPVVLIVVAVVIVVILGVSAVLGGKRLWRRFRKIGNVEVALPSAFSDSNPNRTEDEPNEAAPHETESVRVNTALPESVPGPTLDSPTTDARSPVQAYKKLPDPLEDPEYRIVSFGDVRLAPGEQDINYICDALEDEGNVSEDDRDDDSRTFDSDYNMSLVDDEEYMKKLGILGMGTRRKMSSTGYVQASGERTLHLGMDSEPETSPREEGRGKEEREWEYVQTAVSLEITSCIKECRWSTISPSGLSPDNRQRMVSWSLQGPRLLKVGRHIQILPHYSPDTTGADSNDSSCPPTRQAGIQPEGGIEDSNGQFIFESGEDIKLFCTLTEVGLSEGLTRRDLRFKTPSGDVVKPNSASNNTTVSLIIVNASANDSVVTVLPLELKSWRCWSKQLELLLCTWSKPENPVWTDYFFYIQTDGMKMAECRQRNATEDGKEMEICDLSGGRTPPYRPYETDMKMTVVAQNLLGNRTFTYPFDHYRNIKIEALEDVAVGKLGEETLEITWDLPAFLDSYNVSIIHNIQWVPKWKDELHFSGVRELAHYFGLEVT</sequence>
<feature type="compositionally biased region" description="Acidic residues" evidence="1">
    <location>
        <begin position="831"/>
        <end position="841"/>
    </location>
</feature>
<name>A0A7R9ADM3_9CRUS</name>
<dbReference type="Gene3D" id="2.60.40.10">
    <property type="entry name" value="Immunoglobulins"/>
    <property type="match status" value="2"/>
</dbReference>
<dbReference type="SMART" id="SM00060">
    <property type="entry name" value="FN3"/>
    <property type="match status" value="3"/>
</dbReference>
<organism evidence="4">
    <name type="scientific">Darwinula stevensoni</name>
    <dbReference type="NCBI Taxonomy" id="69355"/>
    <lineage>
        <taxon>Eukaryota</taxon>
        <taxon>Metazoa</taxon>
        <taxon>Ecdysozoa</taxon>
        <taxon>Arthropoda</taxon>
        <taxon>Crustacea</taxon>
        <taxon>Oligostraca</taxon>
        <taxon>Ostracoda</taxon>
        <taxon>Podocopa</taxon>
        <taxon>Podocopida</taxon>
        <taxon>Darwinulocopina</taxon>
        <taxon>Darwinuloidea</taxon>
        <taxon>Darwinulidae</taxon>
        <taxon>Darwinula</taxon>
    </lineage>
</organism>
<dbReference type="CDD" id="cd00063">
    <property type="entry name" value="FN3"/>
    <property type="match status" value="1"/>
</dbReference>
<evidence type="ECO:0000259" key="3">
    <source>
        <dbReference type="PROSITE" id="PS50853"/>
    </source>
</evidence>
<evidence type="ECO:0000256" key="2">
    <source>
        <dbReference type="SAM" id="Phobius"/>
    </source>
</evidence>